<protein>
    <recommendedName>
        <fullName evidence="3">Immunity protein Imm1</fullName>
    </recommendedName>
</protein>
<dbReference type="Proteomes" id="UP000569329">
    <property type="component" value="Unassembled WGS sequence"/>
</dbReference>
<reference evidence="1 2" key="1">
    <citation type="submission" date="2020-07" db="EMBL/GenBank/DDBJ databases">
        <title>Sequencing the genomes of 1000 actinobacteria strains.</title>
        <authorList>
            <person name="Klenk H.-P."/>
        </authorList>
    </citation>
    <scope>NUCLEOTIDE SEQUENCE [LARGE SCALE GENOMIC DNA]</scope>
    <source>
        <strain evidence="1 2">DSM 45975</strain>
    </source>
</reference>
<evidence type="ECO:0008006" key="3">
    <source>
        <dbReference type="Google" id="ProtNLM"/>
    </source>
</evidence>
<dbReference type="InterPro" id="IPR025680">
    <property type="entry name" value="DddI"/>
</dbReference>
<dbReference type="AlphaFoldDB" id="A0A839DNN0"/>
<comment type="caution">
    <text evidence="1">The sequence shown here is derived from an EMBL/GenBank/DDBJ whole genome shotgun (WGS) entry which is preliminary data.</text>
</comment>
<sequence length="139" mass="15098">MTITAVWPISSEQDPNAGDSMTITDPGEIETLVSRLSESTAGAATVWHEGRELADTDTQMHDHDVMALVAEGYGYLSYIDADHDYAVLDGDPASPAWNGEDVDFPKGSGVSPETLAEALREFLDSGERPESVEWQPAEW</sequence>
<organism evidence="1 2">
    <name type="scientific">Halosaccharopolyspora lacisalsi</name>
    <dbReference type="NCBI Taxonomy" id="1000566"/>
    <lineage>
        <taxon>Bacteria</taxon>
        <taxon>Bacillati</taxon>
        <taxon>Actinomycetota</taxon>
        <taxon>Actinomycetes</taxon>
        <taxon>Pseudonocardiales</taxon>
        <taxon>Pseudonocardiaceae</taxon>
        <taxon>Halosaccharopolyspora</taxon>
    </lineage>
</organism>
<dbReference type="EMBL" id="JACGWZ010000001">
    <property type="protein sequence ID" value="MBA8823104.1"/>
    <property type="molecule type" value="Genomic_DNA"/>
</dbReference>
<gene>
    <name evidence="1" type="ORF">FHX42_000433</name>
</gene>
<proteinExistence type="predicted"/>
<evidence type="ECO:0000313" key="1">
    <source>
        <dbReference type="EMBL" id="MBA8823104.1"/>
    </source>
</evidence>
<accession>A0A839DNN0</accession>
<dbReference type="RefSeq" id="WP_182542480.1">
    <property type="nucleotide sequence ID" value="NZ_JACGWZ010000001.1"/>
</dbReference>
<evidence type="ECO:0000313" key="2">
    <source>
        <dbReference type="Proteomes" id="UP000569329"/>
    </source>
</evidence>
<dbReference type="Pfam" id="PF14430">
    <property type="entry name" value="Imm1"/>
    <property type="match status" value="1"/>
</dbReference>
<keyword evidence="2" id="KW-1185">Reference proteome</keyword>
<name>A0A839DNN0_9PSEU</name>